<protein>
    <submittedName>
        <fullName evidence="2">Uncharacterized protein</fullName>
    </submittedName>
</protein>
<feature type="transmembrane region" description="Helical" evidence="1">
    <location>
        <begin position="56"/>
        <end position="77"/>
    </location>
</feature>
<gene>
    <name evidence="2" type="ORF">HRR80_002667</name>
</gene>
<evidence type="ECO:0000313" key="2">
    <source>
        <dbReference type="EMBL" id="KAJ8994172.1"/>
    </source>
</evidence>
<name>A0AAN6IXC9_EXODE</name>
<comment type="caution">
    <text evidence="2">The sequence shown here is derived from an EMBL/GenBank/DDBJ whole genome shotgun (WGS) entry which is preliminary data.</text>
</comment>
<evidence type="ECO:0000256" key="1">
    <source>
        <dbReference type="SAM" id="Phobius"/>
    </source>
</evidence>
<dbReference type="Proteomes" id="UP001161757">
    <property type="component" value="Unassembled WGS sequence"/>
</dbReference>
<feature type="transmembrane region" description="Helical" evidence="1">
    <location>
        <begin position="83"/>
        <end position="105"/>
    </location>
</feature>
<reference evidence="2" key="1">
    <citation type="submission" date="2023-01" db="EMBL/GenBank/DDBJ databases">
        <title>Exophiala dermititidis isolated from Cystic Fibrosis Patient.</title>
        <authorList>
            <person name="Kurbessoian T."/>
            <person name="Crocker A."/>
            <person name="Murante D."/>
            <person name="Hogan D.A."/>
            <person name="Stajich J.E."/>
        </authorList>
    </citation>
    <scope>NUCLEOTIDE SEQUENCE</scope>
    <source>
        <strain evidence="2">Ex8</strain>
    </source>
</reference>
<sequence length="128" mass="14792">MQRAADRLNTFSLYGFDILDPFLHDDLMISLVVGVSSFGWICRLTTDFCERDAFGFWYFPGVVLFYFNFDDFVLAFGRLSDTLSVVTFVTLAVDFASFCFWLMGYESVLRWPTRSYTFARVLECAIGI</sequence>
<evidence type="ECO:0000313" key="3">
    <source>
        <dbReference type="Proteomes" id="UP001161757"/>
    </source>
</evidence>
<keyword evidence="1" id="KW-0812">Transmembrane</keyword>
<keyword evidence="1" id="KW-0472">Membrane</keyword>
<keyword evidence="1" id="KW-1133">Transmembrane helix</keyword>
<organism evidence="2 3">
    <name type="scientific">Exophiala dermatitidis</name>
    <name type="common">Black yeast-like fungus</name>
    <name type="synonym">Wangiella dermatitidis</name>
    <dbReference type="NCBI Taxonomy" id="5970"/>
    <lineage>
        <taxon>Eukaryota</taxon>
        <taxon>Fungi</taxon>
        <taxon>Dikarya</taxon>
        <taxon>Ascomycota</taxon>
        <taxon>Pezizomycotina</taxon>
        <taxon>Eurotiomycetes</taxon>
        <taxon>Chaetothyriomycetidae</taxon>
        <taxon>Chaetothyriales</taxon>
        <taxon>Herpotrichiellaceae</taxon>
        <taxon>Exophiala</taxon>
    </lineage>
</organism>
<dbReference type="EMBL" id="JAJGCB010000003">
    <property type="protein sequence ID" value="KAJ8994172.1"/>
    <property type="molecule type" value="Genomic_DNA"/>
</dbReference>
<accession>A0AAN6IXC9</accession>
<dbReference type="AlphaFoldDB" id="A0AAN6IXC9"/>
<proteinExistence type="predicted"/>